<proteinExistence type="predicted"/>
<dbReference type="Proteomes" id="UP001162972">
    <property type="component" value="Chromosome 10"/>
</dbReference>
<accession>A0AAD6PL24</accession>
<dbReference type="EMBL" id="JAPFFJ010000003">
    <property type="protein sequence ID" value="KAJ6432970.1"/>
    <property type="molecule type" value="Genomic_DNA"/>
</dbReference>
<dbReference type="AlphaFoldDB" id="A0AAD6PL24"/>
<organism evidence="1 2">
    <name type="scientific">Salix udensis</name>
    <dbReference type="NCBI Taxonomy" id="889485"/>
    <lineage>
        <taxon>Eukaryota</taxon>
        <taxon>Viridiplantae</taxon>
        <taxon>Streptophyta</taxon>
        <taxon>Embryophyta</taxon>
        <taxon>Tracheophyta</taxon>
        <taxon>Spermatophyta</taxon>
        <taxon>Magnoliopsida</taxon>
        <taxon>eudicotyledons</taxon>
        <taxon>Gunneridae</taxon>
        <taxon>Pentapetalae</taxon>
        <taxon>rosids</taxon>
        <taxon>fabids</taxon>
        <taxon>Malpighiales</taxon>
        <taxon>Salicaceae</taxon>
        <taxon>Saliceae</taxon>
        <taxon>Salix</taxon>
    </lineage>
</organism>
<feature type="non-terminal residue" evidence="1">
    <location>
        <position position="48"/>
    </location>
</feature>
<name>A0AAD6PL24_9ROSI</name>
<protein>
    <submittedName>
        <fullName evidence="1">Uncharacterized protein</fullName>
    </submittedName>
</protein>
<reference evidence="1 2" key="1">
    <citation type="journal article" date="2023" name="Int. J. Mol. Sci.">
        <title>De Novo Assembly and Annotation of 11 Diverse Shrub Willow (Salix) Genomes Reveals Novel Gene Organization in Sex-Linked Regions.</title>
        <authorList>
            <person name="Hyden B."/>
            <person name="Feng K."/>
            <person name="Yates T.B."/>
            <person name="Jawdy S."/>
            <person name="Cereghino C."/>
            <person name="Smart L.B."/>
            <person name="Muchero W."/>
        </authorList>
    </citation>
    <scope>NUCLEOTIDE SEQUENCE [LARGE SCALE GENOMIC DNA]</scope>
    <source>
        <tissue evidence="1">Shoot tip</tissue>
    </source>
</reference>
<comment type="caution">
    <text evidence="1">The sequence shown here is derived from an EMBL/GenBank/DDBJ whole genome shotgun (WGS) entry which is preliminary data.</text>
</comment>
<gene>
    <name evidence="1" type="ORF">OIU84_020076</name>
</gene>
<sequence length="48" mass="5554">MRAVFLGHGFVVFSFRHCFLEDFGAWIVQGFEVFVGERRKQACVCARV</sequence>
<keyword evidence="2" id="KW-1185">Reference proteome</keyword>
<evidence type="ECO:0000313" key="1">
    <source>
        <dbReference type="EMBL" id="KAJ6432970.1"/>
    </source>
</evidence>
<evidence type="ECO:0000313" key="2">
    <source>
        <dbReference type="Proteomes" id="UP001162972"/>
    </source>
</evidence>